<dbReference type="SUPFAM" id="SSF55797">
    <property type="entry name" value="PR-1-like"/>
    <property type="match status" value="1"/>
</dbReference>
<gene>
    <name evidence="3" type="ORF">GCM10009838_42110</name>
</gene>
<dbReference type="EMBL" id="BAAAQM010000023">
    <property type="protein sequence ID" value="GAA1977309.1"/>
    <property type="molecule type" value="Genomic_DNA"/>
</dbReference>
<dbReference type="Pfam" id="PF00188">
    <property type="entry name" value="CAP"/>
    <property type="match status" value="1"/>
</dbReference>
<dbReference type="PANTHER" id="PTHR31157:SF1">
    <property type="entry name" value="SCP DOMAIN-CONTAINING PROTEIN"/>
    <property type="match status" value="1"/>
</dbReference>
<feature type="region of interest" description="Disordered" evidence="1">
    <location>
        <begin position="1"/>
        <end position="66"/>
    </location>
</feature>
<feature type="domain" description="SCP" evidence="2">
    <location>
        <begin position="193"/>
        <end position="303"/>
    </location>
</feature>
<keyword evidence="4" id="KW-1185">Reference proteome</keyword>
<comment type="caution">
    <text evidence="3">The sequence shown here is derived from an EMBL/GenBank/DDBJ whole genome shotgun (WGS) entry which is preliminary data.</text>
</comment>
<evidence type="ECO:0000313" key="3">
    <source>
        <dbReference type="EMBL" id="GAA1977309.1"/>
    </source>
</evidence>
<proteinExistence type="predicted"/>
<name>A0ABP5DC88_9ACTN</name>
<dbReference type="CDD" id="cd05379">
    <property type="entry name" value="CAP_bacterial"/>
    <property type="match status" value="1"/>
</dbReference>
<evidence type="ECO:0000259" key="2">
    <source>
        <dbReference type="Pfam" id="PF00188"/>
    </source>
</evidence>
<accession>A0ABP5DC88</accession>
<protein>
    <recommendedName>
        <fullName evidence="2">SCP domain-containing protein</fullName>
    </recommendedName>
</protein>
<feature type="compositionally biased region" description="Polar residues" evidence="1">
    <location>
        <begin position="133"/>
        <end position="145"/>
    </location>
</feature>
<dbReference type="Proteomes" id="UP001499854">
    <property type="component" value="Unassembled WGS sequence"/>
</dbReference>
<sequence length="309" mass="32316">MTAMASEQGGEGRYGPPADPRAPGARGEQMRVARPCREDTGHGCEQADAMPESRPASHRRPAVAREHHVPLRSSAVLALVSGLAITTPLLLRTHHHEIVLGPERTGPPSAADPAPDPVTASASTAVGAASTGDRTVTPISRNATRSPAGALSTPPSASDPAPIQNPQAWRSPGGPDGQLSPDQAAAFEDQVVALTNAQRTAHGCPALRSDHRLQLAAIDHSVDMQARNYFAHDAPDGVTPWTRIEAQGYADPSAENIAMGQGTPQAVLTAWMNSPEHRANILDCSSKAVGVGVQFGTGGPWWTEDFGYS</sequence>
<organism evidence="3 4">
    <name type="scientific">Catenulispora subtropica</name>
    <dbReference type="NCBI Taxonomy" id="450798"/>
    <lineage>
        <taxon>Bacteria</taxon>
        <taxon>Bacillati</taxon>
        <taxon>Actinomycetota</taxon>
        <taxon>Actinomycetes</taxon>
        <taxon>Catenulisporales</taxon>
        <taxon>Catenulisporaceae</taxon>
        <taxon>Catenulispora</taxon>
    </lineage>
</organism>
<feature type="compositionally biased region" description="Low complexity" evidence="1">
    <location>
        <begin position="107"/>
        <end position="132"/>
    </location>
</feature>
<feature type="region of interest" description="Disordered" evidence="1">
    <location>
        <begin position="100"/>
        <end position="181"/>
    </location>
</feature>
<feature type="compositionally biased region" description="Basic and acidic residues" evidence="1">
    <location>
        <begin position="28"/>
        <end position="42"/>
    </location>
</feature>
<dbReference type="InterPro" id="IPR035940">
    <property type="entry name" value="CAP_sf"/>
</dbReference>
<evidence type="ECO:0000256" key="1">
    <source>
        <dbReference type="SAM" id="MobiDB-lite"/>
    </source>
</evidence>
<dbReference type="PANTHER" id="PTHR31157">
    <property type="entry name" value="SCP DOMAIN-CONTAINING PROTEIN"/>
    <property type="match status" value="1"/>
</dbReference>
<dbReference type="Gene3D" id="3.40.33.10">
    <property type="entry name" value="CAP"/>
    <property type="match status" value="1"/>
</dbReference>
<evidence type="ECO:0000313" key="4">
    <source>
        <dbReference type="Proteomes" id="UP001499854"/>
    </source>
</evidence>
<dbReference type="InterPro" id="IPR014044">
    <property type="entry name" value="CAP_dom"/>
</dbReference>
<reference evidence="4" key="1">
    <citation type="journal article" date="2019" name="Int. J. Syst. Evol. Microbiol.">
        <title>The Global Catalogue of Microorganisms (GCM) 10K type strain sequencing project: providing services to taxonomists for standard genome sequencing and annotation.</title>
        <authorList>
            <consortium name="The Broad Institute Genomics Platform"/>
            <consortium name="The Broad Institute Genome Sequencing Center for Infectious Disease"/>
            <person name="Wu L."/>
            <person name="Ma J."/>
        </authorList>
    </citation>
    <scope>NUCLEOTIDE SEQUENCE [LARGE SCALE GENOMIC DNA]</scope>
    <source>
        <strain evidence="4">JCM 16013</strain>
    </source>
</reference>